<dbReference type="FunFam" id="3.80.10.10:FF:000383">
    <property type="entry name" value="Leucine-rich repeat receptor protein kinase EMS1"/>
    <property type="match status" value="1"/>
</dbReference>
<proteinExistence type="inferred from homology"/>
<dbReference type="SMART" id="SM00369">
    <property type="entry name" value="LRR_TYP"/>
    <property type="match status" value="8"/>
</dbReference>
<evidence type="ECO:0000256" key="6">
    <source>
        <dbReference type="ARBA" id="ARBA00022729"/>
    </source>
</evidence>
<organism evidence="14 15">
    <name type="scientific">Senna tora</name>
    <dbReference type="NCBI Taxonomy" id="362788"/>
    <lineage>
        <taxon>Eukaryota</taxon>
        <taxon>Viridiplantae</taxon>
        <taxon>Streptophyta</taxon>
        <taxon>Embryophyta</taxon>
        <taxon>Tracheophyta</taxon>
        <taxon>Spermatophyta</taxon>
        <taxon>Magnoliopsida</taxon>
        <taxon>eudicotyledons</taxon>
        <taxon>Gunneridae</taxon>
        <taxon>Pentapetalae</taxon>
        <taxon>rosids</taxon>
        <taxon>fabids</taxon>
        <taxon>Fabales</taxon>
        <taxon>Fabaceae</taxon>
        <taxon>Caesalpinioideae</taxon>
        <taxon>Cassia clade</taxon>
        <taxon>Senna</taxon>
    </lineage>
</organism>
<keyword evidence="4" id="KW-0433">Leucine-rich repeat</keyword>
<name>A0A834T637_9FABA</name>
<keyword evidence="5" id="KW-0812">Transmembrane</keyword>
<evidence type="ECO:0000256" key="10">
    <source>
        <dbReference type="ARBA" id="ARBA00023170"/>
    </source>
</evidence>
<evidence type="ECO:0000256" key="1">
    <source>
        <dbReference type="ARBA" id="ARBA00004251"/>
    </source>
</evidence>
<evidence type="ECO:0000256" key="8">
    <source>
        <dbReference type="ARBA" id="ARBA00022989"/>
    </source>
</evidence>
<dbReference type="PRINTS" id="PR00019">
    <property type="entry name" value="LEURICHRPT"/>
</dbReference>
<feature type="chain" id="PRO_5032895621" evidence="12">
    <location>
        <begin position="22"/>
        <end position="685"/>
    </location>
</feature>
<dbReference type="GO" id="GO:0005886">
    <property type="term" value="C:plasma membrane"/>
    <property type="evidence" value="ECO:0007669"/>
    <property type="project" value="UniProtKB-SubCell"/>
</dbReference>
<evidence type="ECO:0000256" key="7">
    <source>
        <dbReference type="ARBA" id="ARBA00022737"/>
    </source>
</evidence>
<reference evidence="14" key="1">
    <citation type="submission" date="2020-09" db="EMBL/GenBank/DDBJ databases">
        <title>Genome-Enabled Discovery of Anthraquinone Biosynthesis in Senna tora.</title>
        <authorList>
            <person name="Kang S.-H."/>
            <person name="Pandey R.P."/>
            <person name="Lee C.-M."/>
            <person name="Sim J.-S."/>
            <person name="Jeong J.-T."/>
            <person name="Choi B.-S."/>
            <person name="Jung M."/>
            <person name="Ginzburg D."/>
            <person name="Zhao K."/>
            <person name="Won S.Y."/>
            <person name="Oh T.-J."/>
            <person name="Yu Y."/>
            <person name="Kim N.-H."/>
            <person name="Lee O.R."/>
            <person name="Lee T.-H."/>
            <person name="Bashyal P."/>
            <person name="Kim T.-S."/>
            <person name="Lee W.-H."/>
            <person name="Kawkins C."/>
            <person name="Kim C.-K."/>
            <person name="Kim J.S."/>
            <person name="Ahn B.O."/>
            <person name="Rhee S.Y."/>
            <person name="Sohng J.K."/>
        </authorList>
    </citation>
    <scope>NUCLEOTIDE SEQUENCE</scope>
    <source>
        <tissue evidence="14">Leaf</tissue>
    </source>
</reference>
<feature type="domain" description="Leucine-rich repeat-containing N-terminal plant-type" evidence="13">
    <location>
        <begin position="32"/>
        <end position="70"/>
    </location>
</feature>
<keyword evidence="10 14" id="KW-0675">Receptor</keyword>
<evidence type="ECO:0000256" key="9">
    <source>
        <dbReference type="ARBA" id="ARBA00023136"/>
    </source>
</evidence>
<dbReference type="InterPro" id="IPR013210">
    <property type="entry name" value="LRR_N_plant-typ"/>
</dbReference>
<comment type="subcellular location">
    <subcellularLocation>
        <location evidence="1">Cell membrane</location>
        <topology evidence="1">Single-pass type I membrane protein</topology>
    </subcellularLocation>
</comment>
<evidence type="ECO:0000256" key="12">
    <source>
        <dbReference type="SAM" id="SignalP"/>
    </source>
</evidence>
<keyword evidence="11" id="KW-0325">Glycoprotein</keyword>
<dbReference type="Pfam" id="PF00560">
    <property type="entry name" value="LRR_1"/>
    <property type="match status" value="6"/>
</dbReference>
<keyword evidence="15" id="KW-1185">Reference proteome</keyword>
<evidence type="ECO:0000256" key="3">
    <source>
        <dbReference type="ARBA" id="ARBA00022475"/>
    </source>
</evidence>
<evidence type="ECO:0000256" key="5">
    <source>
        <dbReference type="ARBA" id="ARBA00022692"/>
    </source>
</evidence>
<dbReference type="AlphaFoldDB" id="A0A834T637"/>
<feature type="signal peptide" evidence="12">
    <location>
        <begin position="1"/>
        <end position="21"/>
    </location>
</feature>
<dbReference type="InterPro" id="IPR003591">
    <property type="entry name" value="Leu-rich_rpt_typical-subtyp"/>
</dbReference>
<dbReference type="InterPro" id="IPR032675">
    <property type="entry name" value="LRR_dom_sf"/>
</dbReference>
<protein>
    <submittedName>
        <fullName evidence="14">Receptor-like protein EIX2</fullName>
    </submittedName>
</protein>
<accession>A0A834T637</accession>
<evidence type="ECO:0000313" key="15">
    <source>
        <dbReference type="Proteomes" id="UP000634136"/>
    </source>
</evidence>
<evidence type="ECO:0000256" key="2">
    <source>
        <dbReference type="ARBA" id="ARBA00009592"/>
    </source>
</evidence>
<keyword evidence="9" id="KW-0472">Membrane</keyword>
<dbReference type="FunFam" id="3.80.10.10:FF:000041">
    <property type="entry name" value="LRR receptor-like serine/threonine-protein kinase ERECTA"/>
    <property type="match status" value="1"/>
</dbReference>
<keyword evidence="6 12" id="KW-0732">Signal</keyword>
<dbReference type="PANTHER" id="PTHR48063">
    <property type="entry name" value="LRR RECEPTOR-LIKE KINASE"/>
    <property type="match status" value="1"/>
</dbReference>
<evidence type="ECO:0000256" key="4">
    <source>
        <dbReference type="ARBA" id="ARBA00022614"/>
    </source>
</evidence>
<gene>
    <name evidence="14" type="ORF">G2W53_029714</name>
</gene>
<dbReference type="PANTHER" id="PTHR48063:SF52">
    <property type="entry name" value="LRR RECEPTOR-LIKE KINASE FAMILY PROTEIN"/>
    <property type="match status" value="1"/>
</dbReference>
<keyword evidence="7" id="KW-0677">Repeat</keyword>
<dbReference type="EMBL" id="JAAIUW010000009">
    <property type="protein sequence ID" value="KAF7815745.1"/>
    <property type="molecule type" value="Genomic_DNA"/>
</dbReference>
<dbReference type="InterPro" id="IPR001611">
    <property type="entry name" value="Leu-rich_rpt"/>
</dbReference>
<dbReference type="Proteomes" id="UP000634136">
    <property type="component" value="Unassembled WGS sequence"/>
</dbReference>
<dbReference type="OrthoDB" id="1600340at2759"/>
<comment type="caution">
    <text evidence="14">The sequence shown here is derived from an EMBL/GenBank/DDBJ whole genome shotgun (WGS) entry which is preliminary data.</text>
</comment>
<keyword evidence="3" id="KW-1003">Cell membrane</keyword>
<dbReference type="Pfam" id="PF08263">
    <property type="entry name" value="LRRNT_2"/>
    <property type="match status" value="1"/>
</dbReference>
<dbReference type="SUPFAM" id="SSF52058">
    <property type="entry name" value="L domain-like"/>
    <property type="match status" value="3"/>
</dbReference>
<comment type="similarity">
    <text evidence="2">Belongs to the RLP family.</text>
</comment>
<evidence type="ECO:0000256" key="11">
    <source>
        <dbReference type="ARBA" id="ARBA00023180"/>
    </source>
</evidence>
<dbReference type="PROSITE" id="PS51450">
    <property type="entry name" value="LRR"/>
    <property type="match status" value="1"/>
</dbReference>
<keyword evidence="8" id="KW-1133">Transmembrane helix</keyword>
<dbReference type="InterPro" id="IPR046956">
    <property type="entry name" value="RLP23-like"/>
</dbReference>
<evidence type="ECO:0000259" key="13">
    <source>
        <dbReference type="Pfam" id="PF08263"/>
    </source>
</evidence>
<sequence length="685" mass="76168">MASFFPSKLSLVLLLLLSATTFNISKMIRCNEKDRRVLSTFKARVEDPYNRLSSWSNEEDCCAWIGVHCNNLTGRVTMLDLHNNPQDYLEQTKSLVGGEISLSNLLQLEFLNYLDLSFNNFEAISIPPSKSPPNISKLEHLDLSYNHLGMVIDHLRWLSPLSSLKYLNLSVINLSKETNWLHSVAMLPSLSKLGLSYCGLTNISPSLNYVNFSSSHVTLDLSANNFNSELPNWLFNLTSAISYLDLGGSNFYGQIPISLLRLSDLQSLKLGDNKLSGSIPYWLGQHEQLQHLDLSNNLLSGSIPSTLANLTTLTDLAVGGNSLVGVLSKSNFSGFSNLGALNLDSTGLKFELDSNWVPPFQLHKLSLRNVSLGPNFPSWLYTLKSLDLLDISSSRISSIDDEHMFWSSLAKIGDVDISHNSISEDLSEVTLNSTYIDLSYNDFTGELPHISSNLISLIASHNSFSGTLFSVLCHHGENAVEHLDISNNLLTGQLPDCWANWNRLVYLDLGSNKLSGELPPSMVTLSSLLFLDLHNNSLFGEFSFNLSSLSNLEYLNLAENKFFGSLPKLQPSLGVIQLRSNQFIGRIPPNICNLPNLMILDLADNMLFGSIPHCVYNTTAMFLGDRGFTYIKNINLVAKGREWASGLFVVLYSASEHGGIDFSNGLMVWWMEFMWLWPSSSKASF</sequence>
<dbReference type="Gene3D" id="3.80.10.10">
    <property type="entry name" value="Ribonuclease Inhibitor"/>
    <property type="match status" value="2"/>
</dbReference>
<evidence type="ECO:0000313" key="14">
    <source>
        <dbReference type="EMBL" id="KAF7815745.1"/>
    </source>
</evidence>